<keyword evidence="1" id="KW-0472">Membrane</keyword>
<evidence type="ECO:0000256" key="1">
    <source>
        <dbReference type="SAM" id="Phobius"/>
    </source>
</evidence>
<dbReference type="AlphaFoldDB" id="A0A2P4QSY5"/>
<feature type="transmembrane region" description="Helical" evidence="1">
    <location>
        <begin position="56"/>
        <end position="74"/>
    </location>
</feature>
<reference evidence="2 3" key="1">
    <citation type="journal article" date="2013" name="Proc. Natl. Acad. Sci. U.S.A.">
        <title>Genome of an arbuscular mycorrhizal fungus provides insight into the oldest plant symbiosis.</title>
        <authorList>
            <person name="Tisserant E."/>
            <person name="Malbreil M."/>
            <person name="Kuo A."/>
            <person name="Kohler A."/>
            <person name="Symeonidi A."/>
            <person name="Balestrini R."/>
            <person name="Charron P."/>
            <person name="Duensing N."/>
            <person name="Frei Dit Frey N."/>
            <person name="Gianinazzi-Pearson V."/>
            <person name="Gilbert L.B."/>
            <person name="Handa Y."/>
            <person name="Herr J.R."/>
            <person name="Hijri M."/>
            <person name="Koul R."/>
            <person name="Kawaguchi M."/>
            <person name="Krajinski F."/>
            <person name="Lammers P.J."/>
            <person name="Masclaux F.G."/>
            <person name="Murat C."/>
            <person name="Morin E."/>
            <person name="Ndikumana S."/>
            <person name="Pagni M."/>
            <person name="Petitpierre D."/>
            <person name="Requena N."/>
            <person name="Rosikiewicz P."/>
            <person name="Riley R."/>
            <person name="Saito K."/>
            <person name="San Clemente H."/>
            <person name="Shapiro H."/>
            <person name="van Tuinen D."/>
            <person name="Becard G."/>
            <person name="Bonfante P."/>
            <person name="Paszkowski U."/>
            <person name="Shachar-Hill Y.Y."/>
            <person name="Tuskan G.A."/>
            <person name="Young P.W."/>
            <person name="Sanders I.R."/>
            <person name="Henrissat B."/>
            <person name="Rensing S.A."/>
            <person name="Grigoriev I.V."/>
            <person name="Corradi N."/>
            <person name="Roux C."/>
            <person name="Martin F."/>
        </authorList>
    </citation>
    <scope>NUCLEOTIDE SEQUENCE [LARGE SCALE GENOMIC DNA]</scope>
    <source>
        <strain evidence="2 3">DAOM 197198</strain>
    </source>
</reference>
<dbReference type="EMBL" id="AUPC02000015">
    <property type="protein sequence ID" value="POG80766.1"/>
    <property type="molecule type" value="Genomic_DNA"/>
</dbReference>
<keyword evidence="1" id="KW-1133">Transmembrane helix</keyword>
<keyword evidence="3" id="KW-1185">Reference proteome</keyword>
<proteinExistence type="predicted"/>
<protein>
    <submittedName>
        <fullName evidence="2">Uncharacterized protein</fullName>
    </submittedName>
</protein>
<sequence length="87" mass="10559">MVARNNYNGMQIMNNYISFLVIFESIVIFENKKKKFFDSNVIYSLNPPPIYQNFRFFVYILLKFQCLLVIRLVVWIRTMNKFIQICC</sequence>
<gene>
    <name evidence="2" type="ORF">GLOIN_2v1512563</name>
</gene>
<keyword evidence="1" id="KW-0812">Transmembrane</keyword>
<evidence type="ECO:0000313" key="2">
    <source>
        <dbReference type="EMBL" id="POG80766.1"/>
    </source>
</evidence>
<comment type="caution">
    <text evidence="2">The sequence shown here is derived from an EMBL/GenBank/DDBJ whole genome shotgun (WGS) entry which is preliminary data.</text>
</comment>
<accession>A0A2P4QSY5</accession>
<evidence type="ECO:0000313" key="3">
    <source>
        <dbReference type="Proteomes" id="UP000018888"/>
    </source>
</evidence>
<feature type="non-terminal residue" evidence="2">
    <location>
        <position position="87"/>
    </location>
</feature>
<organism evidence="2 3">
    <name type="scientific">Rhizophagus irregularis (strain DAOM 181602 / DAOM 197198 / MUCL 43194)</name>
    <name type="common">Arbuscular mycorrhizal fungus</name>
    <name type="synonym">Glomus intraradices</name>
    <dbReference type="NCBI Taxonomy" id="747089"/>
    <lineage>
        <taxon>Eukaryota</taxon>
        <taxon>Fungi</taxon>
        <taxon>Fungi incertae sedis</taxon>
        <taxon>Mucoromycota</taxon>
        <taxon>Glomeromycotina</taxon>
        <taxon>Glomeromycetes</taxon>
        <taxon>Glomerales</taxon>
        <taxon>Glomeraceae</taxon>
        <taxon>Rhizophagus</taxon>
    </lineage>
</organism>
<name>A0A2P4QSY5_RHIID</name>
<dbReference type="Proteomes" id="UP000018888">
    <property type="component" value="Unassembled WGS sequence"/>
</dbReference>
<reference evidence="2 3" key="2">
    <citation type="journal article" date="2018" name="New Phytol.">
        <title>High intraspecific genome diversity in the model arbuscular mycorrhizal symbiont Rhizophagus irregularis.</title>
        <authorList>
            <person name="Chen E.C.H."/>
            <person name="Morin E."/>
            <person name="Beaudet D."/>
            <person name="Noel J."/>
            <person name="Yildirir G."/>
            <person name="Ndikumana S."/>
            <person name="Charron P."/>
            <person name="St-Onge C."/>
            <person name="Giorgi J."/>
            <person name="Kruger M."/>
            <person name="Marton T."/>
            <person name="Ropars J."/>
            <person name="Grigoriev I.V."/>
            <person name="Hainaut M."/>
            <person name="Henrissat B."/>
            <person name="Roux C."/>
            <person name="Martin F."/>
            <person name="Corradi N."/>
        </authorList>
    </citation>
    <scope>NUCLEOTIDE SEQUENCE [LARGE SCALE GENOMIC DNA]</scope>
    <source>
        <strain evidence="2 3">DAOM 197198</strain>
    </source>
</reference>
<feature type="transmembrane region" description="Helical" evidence="1">
    <location>
        <begin position="12"/>
        <end position="29"/>
    </location>
</feature>